<evidence type="ECO:0000259" key="2">
    <source>
        <dbReference type="Pfam" id="PF13860"/>
    </source>
</evidence>
<feature type="signal peptide" evidence="1">
    <location>
        <begin position="1"/>
        <end position="31"/>
    </location>
</feature>
<organism evidence="3 4">
    <name type="scientific">Nocardioides lentus</name>
    <dbReference type="NCBI Taxonomy" id="338077"/>
    <lineage>
        <taxon>Bacteria</taxon>
        <taxon>Bacillati</taxon>
        <taxon>Actinomycetota</taxon>
        <taxon>Actinomycetes</taxon>
        <taxon>Propionibacteriales</taxon>
        <taxon>Nocardioidaceae</taxon>
        <taxon>Nocardioides</taxon>
    </lineage>
</organism>
<sequence length="377" mass="39588">MVTGMVTTTATTIALAAVLGLAATAPGTASAAAAEAEGATPRVLTPADGASLTAPVDAVTVDFSGAEPGAWELRFSAADGTLCGKQGCPWDTRVEVGASEGERTVELRSAIRVAGDYDLQVTRAEPNDTLPDDATSGFSLDSAVRYSEVRQRDRTFTPRRRDGVDDRTFLSFDTVAAAARPTVSVLDATGALVRTGTVRDSGASDSPAPGPGPVAWFYSWDGRDDEGATVPAGSYRVLVSTADEAGVLRRVRRGVVVEAAAARAGVSREPGDDASILAASRRCSSTVSYARSRLTLRCRVGEPGYALAAYDVRVPERARVLGFFVRAETTRTGPDGRVTRRVERISPRTARVRIRLTGGISTAIDRVAVRWEVPAGS</sequence>
<evidence type="ECO:0000313" key="4">
    <source>
        <dbReference type="Proteomes" id="UP001501612"/>
    </source>
</evidence>
<dbReference type="InterPro" id="IPR025965">
    <property type="entry name" value="FlgD/Vpr_Ig-like"/>
</dbReference>
<name>A0ABP5APA7_9ACTN</name>
<dbReference type="Proteomes" id="UP001501612">
    <property type="component" value="Unassembled WGS sequence"/>
</dbReference>
<dbReference type="Gene3D" id="2.60.40.4070">
    <property type="match status" value="1"/>
</dbReference>
<reference evidence="4" key="1">
    <citation type="journal article" date="2019" name="Int. J. Syst. Evol. Microbiol.">
        <title>The Global Catalogue of Microorganisms (GCM) 10K type strain sequencing project: providing services to taxonomists for standard genome sequencing and annotation.</title>
        <authorList>
            <consortium name="The Broad Institute Genomics Platform"/>
            <consortium name="The Broad Institute Genome Sequencing Center for Infectious Disease"/>
            <person name="Wu L."/>
            <person name="Ma J."/>
        </authorList>
    </citation>
    <scope>NUCLEOTIDE SEQUENCE [LARGE SCALE GENOMIC DNA]</scope>
    <source>
        <strain evidence="4">JCM 14046</strain>
    </source>
</reference>
<proteinExistence type="predicted"/>
<comment type="caution">
    <text evidence="3">The sequence shown here is derived from an EMBL/GenBank/DDBJ whole genome shotgun (WGS) entry which is preliminary data.</text>
</comment>
<dbReference type="EMBL" id="BAAAMY010000004">
    <property type="protein sequence ID" value="GAA1919104.1"/>
    <property type="molecule type" value="Genomic_DNA"/>
</dbReference>
<keyword evidence="1" id="KW-0732">Signal</keyword>
<keyword evidence="4" id="KW-1185">Reference proteome</keyword>
<protein>
    <recommendedName>
        <fullName evidence="2">FlgD/Vpr Ig-like domain-containing protein</fullName>
    </recommendedName>
</protein>
<gene>
    <name evidence="3" type="ORF">GCM10009737_20790</name>
</gene>
<feature type="chain" id="PRO_5046457088" description="FlgD/Vpr Ig-like domain-containing protein" evidence="1">
    <location>
        <begin position="32"/>
        <end position="377"/>
    </location>
</feature>
<accession>A0ABP5APA7</accession>
<evidence type="ECO:0000256" key="1">
    <source>
        <dbReference type="SAM" id="SignalP"/>
    </source>
</evidence>
<feature type="domain" description="FlgD/Vpr Ig-like" evidence="2">
    <location>
        <begin position="173"/>
        <end position="242"/>
    </location>
</feature>
<dbReference type="Pfam" id="PF13860">
    <property type="entry name" value="FlgD_ig"/>
    <property type="match status" value="1"/>
</dbReference>
<evidence type="ECO:0000313" key="3">
    <source>
        <dbReference type="EMBL" id="GAA1919104.1"/>
    </source>
</evidence>